<dbReference type="SUPFAM" id="SSF51316">
    <property type="entry name" value="Mss4-like"/>
    <property type="match status" value="1"/>
</dbReference>
<evidence type="ECO:0000313" key="7">
    <source>
        <dbReference type="Proteomes" id="UP001418637"/>
    </source>
</evidence>
<evidence type="ECO:0000256" key="3">
    <source>
        <dbReference type="ARBA" id="ARBA00022833"/>
    </source>
</evidence>
<gene>
    <name evidence="6" type="ORF">WJT86_10945</name>
</gene>
<dbReference type="Proteomes" id="UP001418637">
    <property type="component" value="Unassembled WGS sequence"/>
</dbReference>
<dbReference type="Pfam" id="PF04828">
    <property type="entry name" value="GFA"/>
    <property type="match status" value="1"/>
</dbReference>
<name>A0ABV0BKW0_9HYPH</name>
<dbReference type="InterPro" id="IPR011057">
    <property type="entry name" value="Mss4-like_sf"/>
</dbReference>
<comment type="caution">
    <text evidence="6">The sequence shown here is derived from an EMBL/GenBank/DDBJ whole genome shotgun (WGS) entry which is preliminary data.</text>
</comment>
<dbReference type="PANTHER" id="PTHR33337:SF33">
    <property type="entry name" value="CENP-V_GFA DOMAIN-CONTAINING PROTEIN"/>
    <property type="match status" value="1"/>
</dbReference>
<proteinExistence type="inferred from homology"/>
<dbReference type="EMBL" id="JBBYXI010000004">
    <property type="protein sequence ID" value="MEN3931569.1"/>
    <property type="molecule type" value="Genomic_DNA"/>
</dbReference>
<feature type="domain" description="CENP-V/GFA" evidence="5">
    <location>
        <begin position="13"/>
        <end position="130"/>
    </location>
</feature>
<evidence type="ECO:0000256" key="2">
    <source>
        <dbReference type="ARBA" id="ARBA00022723"/>
    </source>
</evidence>
<comment type="similarity">
    <text evidence="1">Belongs to the Gfa family.</text>
</comment>
<protein>
    <submittedName>
        <fullName evidence="6">GFA family protein</fullName>
    </submittedName>
</protein>
<dbReference type="PANTHER" id="PTHR33337">
    <property type="entry name" value="GFA DOMAIN-CONTAINING PROTEIN"/>
    <property type="match status" value="1"/>
</dbReference>
<evidence type="ECO:0000259" key="5">
    <source>
        <dbReference type="PROSITE" id="PS51891"/>
    </source>
</evidence>
<keyword evidence="3" id="KW-0862">Zinc</keyword>
<dbReference type="InterPro" id="IPR006913">
    <property type="entry name" value="CENP-V/GFA"/>
</dbReference>
<evidence type="ECO:0000256" key="1">
    <source>
        <dbReference type="ARBA" id="ARBA00005495"/>
    </source>
</evidence>
<evidence type="ECO:0000256" key="4">
    <source>
        <dbReference type="ARBA" id="ARBA00023239"/>
    </source>
</evidence>
<dbReference type="RefSeq" id="WP_346337611.1">
    <property type="nucleotide sequence ID" value="NZ_JBBYXI010000004.1"/>
</dbReference>
<keyword evidence="4" id="KW-0456">Lyase</keyword>
<accession>A0ABV0BKW0</accession>
<reference evidence="6 7" key="1">
    <citation type="submission" date="2024-04" db="EMBL/GenBank/DDBJ databases">
        <title>A novel species isolated from cricket.</title>
        <authorList>
            <person name="Wang H.-C."/>
        </authorList>
    </citation>
    <scope>NUCLEOTIDE SEQUENCE [LARGE SCALE GENOMIC DNA]</scope>
    <source>
        <strain evidence="6 7">WL0021</strain>
    </source>
</reference>
<evidence type="ECO:0000313" key="6">
    <source>
        <dbReference type="EMBL" id="MEN3931569.1"/>
    </source>
</evidence>
<keyword evidence="7" id="KW-1185">Reference proteome</keyword>
<keyword evidence="2" id="KW-0479">Metal-binding</keyword>
<dbReference type="Gene3D" id="3.90.1590.10">
    <property type="entry name" value="glutathione-dependent formaldehyde- activating enzyme (gfa)"/>
    <property type="match status" value="1"/>
</dbReference>
<dbReference type="PROSITE" id="PS51891">
    <property type="entry name" value="CENP_V_GFA"/>
    <property type="match status" value="1"/>
</dbReference>
<sequence length="165" mass="18634">MPITCTDGSAEYHEGGCSCGQIRYRLKAPPLFTNCCHCTWCQRETGSAFVINSLIENDYLEVVQGVPNKIEIPTLSGKSQTIARCPNCQVALWSHYTHKHIAFIRTGTLDYPQNIEPGAHIYISTKQPWVKLPETTPAFEGYYSTRELWPEKSLERLAAVRDKKA</sequence>
<organism evidence="6 7">
    <name type="scientific">Hohaiivirga grylli</name>
    <dbReference type="NCBI Taxonomy" id="3133970"/>
    <lineage>
        <taxon>Bacteria</taxon>
        <taxon>Pseudomonadati</taxon>
        <taxon>Pseudomonadota</taxon>
        <taxon>Alphaproteobacteria</taxon>
        <taxon>Hyphomicrobiales</taxon>
        <taxon>Methylobacteriaceae</taxon>
        <taxon>Hohaiivirga</taxon>
    </lineage>
</organism>